<reference evidence="6 7" key="1">
    <citation type="submission" date="2014-03" db="EMBL/GenBank/DDBJ databases">
        <authorList>
            <person name="Urmite Genomes U."/>
        </authorList>
    </citation>
    <scope>NUCLEOTIDE SEQUENCE [LARGE SCALE GENOMIC DNA]</scope>
    <source>
        <strain evidence="6 7">Vm-5</strain>
    </source>
</reference>
<dbReference type="Pfam" id="PF02535">
    <property type="entry name" value="Zip"/>
    <property type="match status" value="1"/>
</dbReference>
<dbReference type="EMBL" id="CCDP010000002">
    <property type="protein sequence ID" value="CDQ40471.1"/>
    <property type="molecule type" value="Genomic_DNA"/>
</dbReference>
<keyword evidence="2 5" id="KW-0812">Transmembrane</keyword>
<feature type="transmembrane region" description="Helical" evidence="5">
    <location>
        <begin position="136"/>
        <end position="154"/>
    </location>
</feature>
<comment type="caution">
    <text evidence="6">The sequence shown here is derived from an EMBL/GenBank/DDBJ whole genome shotgun (WGS) entry which is preliminary data.</text>
</comment>
<feature type="transmembrane region" description="Helical" evidence="5">
    <location>
        <begin position="191"/>
        <end position="211"/>
    </location>
</feature>
<feature type="transmembrane region" description="Helical" evidence="5">
    <location>
        <begin position="96"/>
        <end position="116"/>
    </location>
</feature>
<keyword evidence="3 5" id="KW-1133">Transmembrane helix</keyword>
<feature type="transmembrane region" description="Helical" evidence="5">
    <location>
        <begin position="65"/>
        <end position="84"/>
    </location>
</feature>
<feature type="transmembrane region" description="Helical" evidence="5">
    <location>
        <begin position="33"/>
        <end position="53"/>
    </location>
</feature>
<name>A0A024QEW6_9BACI</name>
<organism evidence="6 7">
    <name type="scientific">Virgibacillus massiliensis</name>
    <dbReference type="NCBI Taxonomy" id="1462526"/>
    <lineage>
        <taxon>Bacteria</taxon>
        <taxon>Bacillati</taxon>
        <taxon>Bacillota</taxon>
        <taxon>Bacilli</taxon>
        <taxon>Bacillales</taxon>
        <taxon>Bacillaceae</taxon>
        <taxon>Virgibacillus</taxon>
    </lineage>
</organism>
<keyword evidence="7" id="KW-1185">Reference proteome</keyword>
<evidence type="ECO:0000256" key="3">
    <source>
        <dbReference type="ARBA" id="ARBA00022989"/>
    </source>
</evidence>
<dbReference type="Proteomes" id="UP000028875">
    <property type="component" value="Unassembled WGS sequence"/>
</dbReference>
<dbReference type="GO" id="GO:0046873">
    <property type="term" value="F:metal ion transmembrane transporter activity"/>
    <property type="evidence" value="ECO:0007669"/>
    <property type="project" value="InterPro"/>
</dbReference>
<protein>
    <submittedName>
        <fullName evidence="6">ZIP Zinc transporter</fullName>
    </submittedName>
</protein>
<dbReference type="STRING" id="1462526.BN990_02795"/>
<dbReference type="eggNOG" id="COG0428">
    <property type="taxonomic scope" value="Bacteria"/>
</dbReference>
<accession>A0A024QEW6</accession>
<evidence type="ECO:0000256" key="2">
    <source>
        <dbReference type="ARBA" id="ARBA00022692"/>
    </source>
</evidence>
<feature type="transmembrane region" description="Helical" evidence="5">
    <location>
        <begin position="220"/>
        <end position="238"/>
    </location>
</feature>
<keyword evidence="4 5" id="KW-0472">Membrane</keyword>
<evidence type="ECO:0000313" key="6">
    <source>
        <dbReference type="EMBL" id="CDQ40471.1"/>
    </source>
</evidence>
<dbReference type="AlphaFoldDB" id="A0A024QEW6"/>
<evidence type="ECO:0000256" key="5">
    <source>
        <dbReference type="SAM" id="Phobius"/>
    </source>
</evidence>
<comment type="subcellular location">
    <subcellularLocation>
        <location evidence="1">Membrane</location>
        <topology evidence="1">Multi-pass membrane protein</topology>
    </subcellularLocation>
</comment>
<dbReference type="InterPro" id="IPR003689">
    <property type="entry name" value="ZIP"/>
</dbReference>
<feature type="transmembrane region" description="Helical" evidence="5">
    <location>
        <begin position="6"/>
        <end position="26"/>
    </location>
</feature>
<gene>
    <name evidence="6" type="ORF">BN990_02795</name>
</gene>
<sequence length="243" mass="26955">MDAILEISLFIFIGLIMGGVFAWLMLKIGKQQIINLYLFATGILIGVVGFMLIPDALSHYSIPGLMIGTLAGLCFMMCLDEYVVKIIKRKQIHPRFVSGSLFLVLGIIFHTLPAGITIGTELTGSSWEMNSLVGTFLLHQIPEGMALFVSFLAWTDSLTPFFFAALLVALSLFLSILIGNYALAFTYKTKSITMGLAIGTLSFASVHSIYLQQVKKQRKFVHILLGVMFVLLYMMVFLEHGIR</sequence>
<evidence type="ECO:0000256" key="4">
    <source>
        <dbReference type="ARBA" id="ARBA00023136"/>
    </source>
</evidence>
<proteinExistence type="predicted"/>
<dbReference type="GO" id="GO:0016020">
    <property type="term" value="C:membrane"/>
    <property type="evidence" value="ECO:0007669"/>
    <property type="project" value="UniProtKB-SubCell"/>
</dbReference>
<evidence type="ECO:0000313" key="7">
    <source>
        <dbReference type="Proteomes" id="UP000028875"/>
    </source>
</evidence>
<reference evidence="7" key="2">
    <citation type="submission" date="2014-05" db="EMBL/GenBank/DDBJ databases">
        <title>Draft genome sequence of Virgibacillus massiliensis Vm-5.</title>
        <authorList>
            <person name="Khelaifia S."/>
            <person name="Croce O."/>
            <person name="Lagier J.C."/>
            <person name="Raoult D."/>
        </authorList>
    </citation>
    <scope>NUCLEOTIDE SEQUENCE [LARGE SCALE GENOMIC DNA]</scope>
    <source>
        <strain evidence="7">Vm-5</strain>
    </source>
</reference>
<evidence type="ECO:0000256" key="1">
    <source>
        <dbReference type="ARBA" id="ARBA00004141"/>
    </source>
</evidence>
<feature type="transmembrane region" description="Helical" evidence="5">
    <location>
        <begin position="161"/>
        <end position="185"/>
    </location>
</feature>
<dbReference type="OrthoDB" id="9787346at2"/>
<dbReference type="RefSeq" id="WP_038245516.1">
    <property type="nucleotide sequence ID" value="NZ_BNER01000004.1"/>
</dbReference>